<dbReference type="AlphaFoldDB" id="X1AG19"/>
<accession>X1AG19</accession>
<comment type="caution">
    <text evidence="1">The sequence shown here is derived from an EMBL/GenBank/DDBJ whole genome shotgun (WGS) entry which is preliminary data.</text>
</comment>
<evidence type="ECO:0000313" key="1">
    <source>
        <dbReference type="EMBL" id="GAG68732.1"/>
    </source>
</evidence>
<organism evidence="1">
    <name type="scientific">marine sediment metagenome</name>
    <dbReference type="NCBI Taxonomy" id="412755"/>
    <lineage>
        <taxon>unclassified sequences</taxon>
        <taxon>metagenomes</taxon>
        <taxon>ecological metagenomes</taxon>
    </lineage>
</organism>
<dbReference type="EMBL" id="BART01006728">
    <property type="protein sequence ID" value="GAG68732.1"/>
    <property type="molecule type" value="Genomic_DNA"/>
</dbReference>
<gene>
    <name evidence="1" type="ORF">S01H4_15345</name>
</gene>
<reference evidence="1" key="1">
    <citation type="journal article" date="2014" name="Front. Microbiol.">
        <title>High frequency of phylogenetically diverse reductive dehalogenase-homologous genes in deep subseafloor sedimentary metagenomes.</title>
        <authorList>
            <person name="Kawai M."/>
            <person name="Futagami T."/>
            <person name="Toyoda A."/>
            <person name="Takaki Y."/>
            <person name="Nishi S."/>
            <person name="Hori S."/>
            <person name="Arai W."/>
            <person name="Tsubouchi T."/>
            <person name="Morono Y."/>
            <person name="Uchiyama I."/>
            <person name="Ito T."/>
            <person name="Fujiyama A."/>
            <person name="Inagaki F."/>
            <person name="Takami H."/>
        </authorList>
    </citation>
    <scope>NUCLEOTIDE SEQUENCE</scope>
    <source>
        <strain evidence="1">Expedition CK06-06</strain>
    </source>
</reference>
<name>X1AG19_9ZZZZ</name>
<protein>
    <submittedName>
        <fullName evidence="1">Uncharacterized protein</fullName>
    </submittedName>
</protein>
<sequence>MPQMPPNNGVDWMKRRSKVKFTQIHVSVPVRLLEDFDETIGFNHSRSRKISQLMKYHLENDGMMIGDATSRQLMAALTARDDVDDTMKTLLLQILAK</sequence>
<proteinExistence type="predicted"/>